<keyword evidence="2" id="KW-1185">Reference proteome</keyword>
<evidence type="ECO:0000313" key="1">
    <source>
        <dbReference type="EMBL" id="KAG0427429.1"/>
    </source>
</evidence>
<accession>A0AC60Q3N2</accession>
<name>A0AC60Q3N2_IXOPE</name>
<gene>
    <name evidence="1" type="ORF">HPB47_025519</name>
</gene>
<proteinExistence type="predicted"/>
<organism evidence="1 2">
    <name type="scientific">Ixodes persulcatus</name>
    <name type="common">Taiga tick</name>
    <dbReference type="NCBI Taxonomy" id="34615"/>
    <lineage>
        <taxon>Eukaryota</taxon>
        <taxon>Metazoa</taxon>
        <taxon>Ecdysozoa</taxon>
        <taxon>Arthropoda</taxon>
        <taxon>Chelicerata</taxon>
        <taxon>Arachnida</taxon>
        <taxon>Acari</taxon>
        <taxon>Parasitiformes</taxon>
        <taxon>Ixodida</taxon>
        <taxon>Ixodoidea</taxon>
        <taxon>Ixodidae</taxon>
        <taxon>Ixodinae</taxon>
        <taxon>Ixodes</taxon>
    </lineage>
</organism>
<comment type="caution">
    <text evidence="1">The sequence shown here is derived from an EMBL/GenBank/DDBJ whole genome shotgun (WGS) entry which is preliminary data.</text>
</comment>
<reference evidence="1 2" key="1">
    <citation type="journal article" date="2020" name="Cell">
        <title>Large-Scale Comparative Analyses of Tick Genomes Elucidate Their Genetic Diversity and Vector Capacities.</title>
        <authorList>
            <consortium name="Tick Genome and Microbiome Consortium (TIGMIC)"/>
            <person name="Jia N."/>
            <person name="Wang J."/>
            <person name="Shi W."/>
            <person name="Du L."/>
            <person name="Sun Y."/>
            <person name="Zhan W."/>
            <person name="Jiang J.F."/>
            <person name="Wang Q."/>
            <person name="Zhang B."/>
            <person name="Ji P."/>
            <person name="Bell-Sakyi L."/>
            <person name="Cui X.M."/>
            <person name="Yuan T.T."/>
            <person name="Jiang B.G."/>
            <person name="Yang W.F."/>
            <person name="Lam T.T."/>
            <person name="Chang Q.C."/>
            <person name="Ding S.J."/>
            <person name="Wang X.J."/>
            <person name="Zhu J.G."/>
            <person name="Ruan X.D."/>
            <person name="Zhao L."/>
            <person name="Wei J.T."/>
            <person name="Ye R.Z."/>
            <person name="Que T.C."/>
            <person name="Du C.H."/>
            <person name="Zhou Y.H."/>
            <person name="Cheng J.X."/>
            <person name="Dai P.F."/>
            <person name="Guo W.B."/>
            <person name="Han X.H."/>
            <person name="Huang E.J."/>
            <person name="Li L.F."/>
            <person name="Wei W."/>
            <person name="Gao Y.C."/>
            <person name="Liu J.Z."/>
            <person name="Shao H.Z."/>
            <person name="Wang X."/>
            <person name="Wang C.C."/>
            <person name="Yang T.C."/>
            <person name="Huo Q.B."/>
            <person name="Li W."/>
            <person name="Chen H.Y."/>
            <person name="Chen S.E."/>
            <person name="Zhou L.G."/>
            <person name="Ni X.B."/>
            <person name="Tian J.H."/>
            <person name="Sheng Y."/>
            <person name="Liu T."/>
            <person name="Pan Y.S."/>
            <person name="Xia L.Y."/>
            <person name="Li J."/>
            <person name="Zhao F."/>
            <person name="Cao W.C."/>
        </authorList>
    </citation>
    <scope>NUCLEOTIDE SEQUENCE [LARGE SCALE GENOMIC DNA]</scope>
    <source>
        <strain evidence="1">Iper-2018</strain>
    </source>
</reference>
<dbReference type="Proteomes" id="UP000805193">
    <property type="component" value="Unassembled WGS sequence"/>
</dbReference>
<evidence type="ECO:0000313" key="2">
    <source>
        <dbReference type="Proteomes" id="UP000805193"/>
    </source>
</evidence>
<protein>
    <submittedName>
        <fullName evidence="1">Uncharacterized protein</fullName>
    </submittedName>
</protein>
<sequence>MATVCVADSTTHVAVDRYKLCVQFVDASVLTALVPRLVEQAKSSVGLGTRAGCAHLAVALTHQCPLELQPHAGKLLRAFVHGLSDRNATVRRCCATAVGNLAKVAKESDVDRLMAKLRSWYMETDEGKTEEESPAPLWDEVWVEFTAGTESGLKLYLSEVVGLIQQGLECPSWPLRAQAGVTACALAQTLGPFLDWAWTELLLTALLAALSGRTWAGKVSEALVRECRKENPAYKEQAVSSLAQLVEKHELDYFAPLLEILEPQLRKAADRKRSSEDDDSEGRWDLESQLHFQSVGFEALGQAWPKDSITQEKYQARLCDLLLASFPASTWKVQLSILKALRKFLVRLSWLSPEKRTEYDSGLTSVTSGIVDVACQALDMTKYAALSSEALLLMKDLLEKIKAADVVWVLTPSSANKLKNSVATIAKKDNNLELKSLAQDLADLAMNTC</sequence>
<dbReference type="EMBL" id="JABSTQ010009625">
    <property type="protein sequence ID" value="KAG0427429.1"/>
    <property type="molecule type" value="Genomic_DNA"/>
</dbReference>